<dbReference type="EMBL" id="CACVAQ010000042">
    <property type="protein sequence ID" value="CAA6799677.1"/>
    <property type="molecule type" value="Genomic_DNA"/>
</dbReference>
<name>A0A6S6S9A8_9BACT</name>
<dbReference type="AlphaFoldDB" id="A0A6S6S9A8"/>
<evidence type="ECO:0000259" key="10">
    <source>
        <dbReference type="PROSITE" id="PS50977"/>
    </source>
</evidence>
<sequence>MGRKSKADVRKKEILEHFYIVLKDEGFENASIAKIANLMDVNPSLLIHYFKTKEEMVFAFVEFLLGRYEVTFKEAMFNSEDPQERFDNTLNTMFSEDWLNFSEQTVFYACYYLSSRHARIKELFQEMYTKFKDVLIPEIQSWMKAGIIEESDPESVADYLIIMNEGLTYFDKLMSDPEGFKRRAAFLKASVVKTLTT</sequence>
<evidence type="ECO:0000256" key="2">
    <source>
        <dbReference type="ARBA" id="ARBA00011738"/>
    </source>
</evidence>
<dbReference type="PANTHER" id="PTHR43479">
    <property type="entry name" value="ACREF/ENVCD OPERON REPRESSOR-RELATED"/>
    <property type="match status" value="1"/>
</dbReference>
<feature type="domain" description="HTH tetR-type" evidence="10">
    <location>
        <begin position="8"/>
        <end position="68"/>
    </location>
</feature>
<gene>
    <name evidence="11" type="ORF">HELGO_WM29688</name>
</gene>
<organism evidence="11">
    <name type="scientific">uncultured Aureispira sp</name>
    <dbReference type="NCBI Taxonomy" id="1331704"/>
    <lineage>
        <taxon>Bacteria</taxon>
        <taxon>Pseudomonadati</taxon>
        <taxon>Bacteroidota</taxon>
        <taxon>Saprospiria</taxon>
        <taxon>Saprospirales</taxon>
        <taxon>Saprospiraceae</taxon>
        <taxon>Aureispira</taxon>
        <taxon>environmental samples</taxon>
    </lineage>
</organism>
<dbReference type="PROSITE" id="PS50977">
    <property type="entry name" value="HTH_TETR_2"/>
    <property type="match status" value="1"/>
</dbReference>
<keyword evidence="6 9" id="KW-0238">DNA-binding</keyword>
<protein>
    <recommendedName>
        <fullName evidence="3">Biofilm operon icaADBC HTH-type negative transcriptional regulator IcaR</fullName>
    </recommendedName>
    <alternativeName>
        <fullName evidence="8">Intercellular adhesion protein R</fullName>
    </alternativeName>
</protein>
<evidence type="ECO:0000256" key="9">
    <source>
        <dbReference type="PROSITE-ProRule" id="PRU00335"/>
    </source>
</evidence>
<dbReference type="SUPFAM" id="SSF48498">
    <property type="entry name" value="Tetracyclin repressor-like, C-terminal domain"/>
    <property type="match status" value="1"/>
</dbReference>
<dbReference type="InterPro" id="IPR041646">
    <property type="entry name" value="IcaR_C"/>
</dbReference>
<dbReference type="Pfam" id="PF00440">
    <property type="entry name" value="TetR_N"/>
    <property type="match status" value="1"/>
</dbReference>
<evidence type="ECO:0000256" key="4">
    <source>
        <dbReference type="ARBA" id="ARBA00022491"/>
    </source>
</evidence>
<accession>A0A6S6S9A8</accession>
<comment type="function">
    <text evidence="1">Represses transcription of the icaADBC operon necessary for biofilm production.</text>
</comment>
<dbReference type="InterPro" id="IPR009057">
    <property type="entry name" value="Homeodomain-like_sf"/>
</dbReference>
<dbReference type="GO" id="GO:0003677">
    <property type="term" value="F:DNA binding"/>
    <property type="evidence" value="ECO:0007669"/>
    <property type="project" value="UniProtKB-UniRule"/>
</dbReference>
<feature type="DNA-binding region" description="H-T-H motif" evidence="9">
    <location>
        <begin position="31"/>
        <end position="50"/>
    </location>
</feature>
<dbReference type="InterPro" id="IPR001647">
    <property type="entry name" value="HTH_TetR"/>
</dbReference>
<proteinExistence type="predicted"/>
<evidence type="ECO:0000313" key="11">
    <source>
        <dbReference type="EMBL" id="CAA6799677.1"/>
    </source>
</evidence>
<evidence type="ECO:0000256" key="1">
    <source>
        <dbReference type="ARBA" id="ARBA00002291"/>
    </source>
</evidence>
<keyword evidence="5" id="KW-0805">Transcription regulation</keyword>
<dbReference type="Gene3D" id="1.10.357.10">
    <property type="entry name" value="Tetracycline Repressor, domain 2"/>
    <property type="match status" value="1"/>
</dbReference>
<evidence type="ECO:0000256" key="5">
    <source>
        <dbReference type="ARBA" id="ARBA00023015"/>
    </source>
</evidence>
<evidence type="ECO:0000256" key="8">
    <source>
        <dbReference type="ARBA" id="ARBA00030200"/>
    </source>
</evidence>
<keyword evidence="4" id="KW-0678">Repressor</keyword>
<evidence type="ECO:0000256" key="7">
    <source>
        <dbReference type="ARBA" id="ARBA00023163"/>
    </source>
</evidence>
<dbReference type="InterPro" id="IPR036271">
    <property type="entry name" value="Tet_transcr_reg_TetR-rel_C_sf"/>
</dbReference>
<evidence type="ECO:0000256" key="6">
    <source>
        <dbReference type="ARBA" id="ARBA00023125"/>
    </source>
</evidence>
<evidence type="ECO:0000256" key="3">
    <source>
        <dbReference type="ARBA" id="ARBA00014341"/>
    </source>
</evidence>
<dbReference type="SUPFAM" id="SSF46689">
    <property type="entry name" value="Homeodomain-like"/>
    <property type="match status" value="1"/>
</dbReference>
<keyword evidence="7" id="KW-0804">Transcription</keyword>
<reference evidence="11" key="1">
    <citation type="submission" date="2020-01" db="EMBL/GenBank/DDBJ databases">
        <authorList>
            <person name="Meier V. D."/>
            <person name="Meier V D."/>
        </authorList>
    </citation>
    <scope>NUCLEOTIDE SEQUENCE</scope>
    <source>
        <strain evidence="11">HLG_WM_MAG_10</strain>
    </source>
</reference>
<dbReference type="Pfam" id="PF18665">
    <property type="entry name" value="TetR_C_37"/>
    <property type="match status" value="1"/>
</dbReference>
<dbReference type="PANTHER" id="PTHR43479:SF11">
    <property type="entry name" value="ACREF_ENVCD OPERON REPRESSOR-RELATED"/>
    <property type="match status" value="1"/>
</dbReference>
<comment type="subunit">
    <text evidence="2">Homodimer.</text>
</comment>
<dbReference type="InterPro" id="IPR050624">
    <property type="entry name" value="HTH-type_Tx_Regulator"/>
</dbReference>